<dbReference type="AlphaFoldDB" id="A0AAV4CTX3"/>
<evidence type="ECO:0000313" key="2">
    <source>
        <dbReference type="Proteomes" id="UP000735302"/>
    </source>
</evidence>
<protein>
    <submittedName>
        <fullName evidence="1">Uncharacterized protein</fullName>
    </submittedName>
</protein>
<reference evidence="1 2" key="1">
    <citation type="journal article" date="2021" name="Elife">
        <title>Chloroplast acquisition without the gene transfer in kleptoplastic sea slugs, Plakobranchus ocellatus.</title>
        <authorList>
            <person name="Maeda T."/>
            <person name="Takahashi S."/>
            <person name="Yoshida T."/>
            <person name="Shimamura S."/>
            <person name="Takaki Y."/>
            <person name="Nagai Y."/>
            <person name="Toyoda A."/>
            <person name="Suzuki Y."/>
            <person name="Arimoto A."/>
            <person name="Ishii H."/>
            <person name="Satoh N."/>
            <person name="Nishiyama T."/>
            <person name="Hasebe M."/>
            <person name="Maruyama T."/>
            <person name="Minagawa J."/>
            <person name="Obokata J."/>
            <person name="Shigenobu S."/>
        </authorList>
    </citation>
    <scope>NUCLEOTIDE SEQUENCE [LARGE SCALE GENOMIC DNA]</scope>
</reference>
<keyword evidence="2" id="KW-1185">Reference proteome</keyword>
<comment type="caution">
    <text evidence="1">The sequence shown here is derived from an EMBL/GenBank/DDBJ whole genome shotgun (WGS) entry which is preliminary data.</text>
</comment>
<evidence type="ECO:0000313" key="1">
    <source>
        <dbReference type="EMBL" id="GFO35316.1"/>
    </source>
</evidence>
<dbReference type="Proteomes" id="UP000735302">
    <property type="component" value="Unassembled WGS sequence"/>
</dbReference>
<proteinExistence type="predicted"/>
<organism evidence="1 2">
    <name type="scientific">Plakobranchus ocellatus</name>
    <dbReference type="NCBI Taxonomy" id="259542"/>
    <lineage>
        <taxon>Eukaryota</taxon>
        <taxon>Metazoa</taxon>
        <taxon>Spiralia</taxon>
        <taxon>Lophotrochozoa</taxon>
        <taxon>Mollusca</taxon>
        <taxon>Gastropoda</taxon>
        <taxon>Heterobranchia</taxon>
        <taxon>Euthyneura</taxon>
        <taxon>Panpulmonata</taxon>
        <taxon>Sacoglossa</taxon>
        <taxon>Placobranchoidea</taxon>
        <taxon>Plakobranchidae</taxon>
        <taxon>Plakobranchus</taxon>
    </lineage>
</organism>
<sequence>MDVLKPHKNNPLVEWLRMFCNSHKQKSSNGAARNILQPAQTSIHRIVARDYVQLTQTKIHRYGVAVDVQQPTQTTIHWHSGEGYSVPHTNSNLPV</sequence>
<name>A0AAV4CTX3_9GAST</name>
<dbReference type="EMBL" id="BLXT01006999">
    <property type="protein sequence ID" value="GFO35316.1"/>
    <property type="molecule type" value="Genomic_DNA"/>
</dbReference>
<accession>A0AAV4CTX3</accession>
<gene>
    <name evidence="1" type="ORF">PoB_006182100</name>
</gene>